<feature type="non-terminal residue" evidence="4">
    <location>
        <position position="281"/>
    </location>
</feature>
<dbReference type="SUPFAM" id="SSF101898">
    <property type="entry name" value="NHL repeat"/>
    <property type="match status" value="1"/>
</dbReference>
<dbReference type="Gene3D" id="2.120.10.30">
    <property type="entry name" value="TolB, C-terminal domain"/>
    <property type="match status" value="1"/>
</dbReference>
<reference evidence="4" key="1">
    <citation type="submission" date="2018-05" db="EMBL/GenBank/DDBJ databases">
        <authorList>
            <person name="Lanie J.A."/>
            <person name="Ng W.-L."/>
            <person name="Kazmierczak K.M."/>
            <person name="Andrzejewski T.M."/>
            <person name="Davidsen T.M."/>
            <person name="Wayne K.J."/>
            <person name="Tettelin H."/>
            <person name="Glass J.I."/>
            <person name="Rusch D."/>
            <person name="Podicherti R."/>
            <person name="Tsui H.-C.T."/>
            <person name="Winkler M.E."/>
        </authorList>
    </citation>
    <scope>NUCLEOTIDE SEQUENCE</scope>
</reference>
<evidence type="ECO:0000256" key="1">
    <source>
        <dbReference type="ARBA" id="ARBA00022729"/>
    </source>
</evidence>
<proteinExistence type="predicted"/>
<keyword evidence="2" id="KW-0677">Repeat</keyword>
<organism evidence="4">
    <name type="scientific">marine metagenome</name>
    <dbReference type="NCBI Taxonomy" id="408172"/>
    <lineage>
        <taxon>unclassified sequences</taxon>
        <taxon>metagenomes</taxon>
        <taxon>ecological metagenomes</taxon>
    </lineage>
</organism>
<name>A0A381TXU1_9ZZZZ</name>
<dbReference type="InterPro" id="IPR001258">
    <property type="entry name" value="NHL_repeat"/>
</dbReference>
<dbReference type="InterPro" id="IPR011042">
    <property type="entry name" value="6-blade_b-propeller_TolB-like"/>
</dbReference>
<keyword evidence="3" id="KW-0325">Glycoprotein</keyword>
<evidence type="ECO:0000256" key="3">
    <source>
        <dbReference type="ARBA" id="ARBA00023180"/>
    </source>
</evidence>
<protein>
    <recommendedName>
        <fullName evidence="5">SMP-30/Gluconolactonase/LRE-like region domain-containing protein</fullName>
    </recommendedName>
</protein>
<evidence type="ECO:0000256" key="2">
    <source>
        <dbReference type="ARBA" id="ARBA00022737"/>
    </source>
</evidence>
<accession>A0A381TXU1</accession>
<sequence length="281" mass="30724">MTRVFTIQCSWSLVLALLVLTSALQAQVDDARFSPSDAYTINQEFFKMPPDRTIGSTAGFSISPDGSSIWVFDRCGANDCVGSNLDPIMQFDMEGKHLISFGANMFIRPHGLHVDREGNVWVTDGEGPDGRDPRREGKGHQVFKFSPTGEQLLELGKPGIAGDGPDEFNQPSAVYVGPNGDIFIGDGHGGQTNARIMKFDARGNFIKTWGERGSGPGQFAVPHALAMDSSGRLFVGDRGNNRVQIFNEEGNFIAEWRQFGRPSGIYIDHNDILYVTDSSST</sequence>
<evidence type="ECO:0000313" key="4">
    <source>
        <dbReference type="EMBL" id="SVA20820.1"/>
    </source>
</evidence>
<dbReference type="CDD" id="cd14958">
    <property type="entry name" value="NHL_PAL_like"/>
    <property type="match status" value="1"/>
</dbReference>
<evidence type="ECO:0008006" key="5">
    <source>
        <dbReference type="Google" id="ProtNLM"/>
    </source>
</evidence>
<dbReference type="AlphaFoldDB" id="A0A381TXU1"/>
<dbReference type="PANTHER" id="PTHR10680">
    <property type="entry name" value="PEPTIDYL-GLYCINE ALPHA-AMIDATING MONOOXYGENASE"/>
    <property type="match status" value="1"/>
</dbReference>
<keyword evidence="1" id="KW-0732">Signal</keyword>
<dbReference type="Pfam" id="PF01436">
    <property type="entry name" value="NHL"/>
    <property type="match status" value="1"/>
</dbReference>
<dbReference type="PROSITE" id="PS51125">
    <property type="entry name" value="NHL"/>
    <property type="match status" value="1"/>
</dbReference>
<gene>
    <name evidence="4" type="ORF">METZ01_LOCUS73674</name>
</gene>
<dbReference type="EMBL" id="UINC01005357">
    <property type="protein sequence ID" value="SVA20820.1"/>
    <property type="molecule type" value="Genomic_DNA"/>
</dbReference>